<evidence type="ECO:0000313" key="3">
    <source>
        <dbReference type="EMBL" id="RXK85833.1"/>
    </source>
</evidence>
<dbReference type="SMART" id="SM00089">
    <property type="entry name" value="PKD"/>
    <property type="match status" value="6"/>
</dbReference>
<dbReference type="Pfam" id="PF17517">
    <property type="entry name" value="IgGFc_binding"/>
    <property type="match status" value="1"/>
</dbReference>
<proteinExistence type="predicted"/>
<feature type="signal peptide" evidence="1">
    <location>
        <begin position="1"/>
        <end position="28"/>
    </location>
</feature>
<gene>
    <name evidence="3" type="ORF">ESB13_03205</name>
</gene>
<dbReference type="Pfam" id="PF13585">
    <property type="entry name" value="CHU_C"/>
    <property type="match status" value="1"/>
</dbReference>
<feature type="domain" description="PKD" evidence="2">
    <location>
        <begin position="980"/>
        <end position="1055"/>
    </location>
</feature>
<dbReference type="Proteomes" id="UP000290545">
    <property type="component" value="Unassembled WGS sequence"/>
</dbReference>
<evidence type="ECO:0000259" key="2">
    <source>
        <dbReference type="PROSITE" id="PS50093"/>
    </source>
</evidence>
<name>A0A4Q1DB89_9BACT</name>
<evidence type="ECO:0000256" key="1">
    <source>
        <dbReference type="SAM" id="SignalP"/>
    </source>
</evidence>
<dbReference type="SUPFAM" id="SSF49299">
    <property type="entry name" value="PKD domain"/>
    <property type="match status" value="6"/>
</dbReference>
<dbReference type="InterPro" id="IPR022409">
    <property type="entry name" value="PKD/Chitinase_dom"/>
</dbReference>
<dbReference type="Gene3D" id="2.60.40.10">
    <property type="entry name" value="Immunoglobulins"/>
    <property type="match status" value="7"/>
</dbReference>
<sequence length="1554" mass="164835">MLMKVMTRWKMMVAVLLIGACSTMESSAQSISNRGKDFWVSYPFNWFFENSNSQEMVLYFSAEEDAVVTLTSHLESGATWERIYNVAAGTVVSSDEIPKGGLNDSRLYDYAYPAGNGGQGLIKKAIHVHSTTPIVAYAHYMGNATSGAAMLLPVESWGQSYVTLNNKNYFGTQPSNTYFYISAAHDNTVVEITPKTSSRNERDFNGGASRAAGVPFTITLNKGQSYQFIGRNMADDLTGSRVKSIANSSGVCYPVAVYAGTSRTTLGCTGNGGSGDFIMQQCFPTQAWGSTFLTVPASNDAGANVLMTNIYRVLVKDPATVVKRNGVTLSSSTLVNGDYYQFNSGTPDFIEADKPIMVAQYFPSTGACPNSSGNGDPEMIYLSPREQAINRTGFYRNRLEAITTNYLTLVIPNKGTGLSSLKIDGVNVSSLALPATNLYIAPHPQNNDYSIVVRRWVSARAQCIVESDSSFTAITYGLGNVESYGYNAGTYINNLSAISAIHNTLDPANAMHEFTCINSPVKISALLRYQPTRLEWRLSPLASIMNPAADIVNNTPVADGTVVVKGEVRYKYTLSGDYLFNTPGVHEFSIFATHSSVETCDNTEEVKLSIEVKAKPEVDFIVNHPTGCSLDTVYLTGPDNSTENYRIRDWSWTFPAGASATGKDTLHVFGAGADQPIKLSVVTTDGCTSDTTKPITIYAPPVVSVSMSPADVCGGADVSFTPAVTYQGTSAVTGSYWDFGNGTILTPSNSDAQTVKYETGGSYTIRYAAKISETCVSDTLDKPVSIYNKPEVDITYPAGCLPADGVVDFVNNTSVSDAQTITSHQWNFGDGNATAANPNTSTQASPSHTYTAYGNYYVTYSAQTDKGCRVDTIIKAVFNLTPVLSYGSFSAVCADVAPFSVATASVTNGVPGSFEYSGAGTSSDGTFNPATAGPGTHTITATFTSDAKCVVIITSSVTVNAVPVTSFTIPVNGCLPSNGEVTFDNTSTISPAETLTWSWNFGDANATAGNENTSSLFEPSHKYKDGTYTISLTATSASGCAKETSVTAQLNVTPIVDYPALTAVCESAVPYSIAIATVNGAVVSGGSYSGKGLSVNGMFDPAAAGAGIHEVTYSYTTAGGCKEDASSSIEVYARPTAVFTIDKDPCSGEAIHVVPGAQTGTQTWSWKIGGNAVGTYANNNAFDIPALSAAGTYKVEVATTNPLGCTNEASENIIVHPLPTADFNVPVKICVPGSATFTNTSSVGDNAALSYEWTFSDAPSTIIRDKDPVRSYTSTTSHSAILKVTSAYGCQASSSAKTVSDFYPAPTADFMINPSEICQGADIAFADASTPSGSVTAWNWQFSDGVTSNSQSPVRKFDNAGTYSVSLTTGNAAGCYSVPVSKSVTVHLQPQIDAGRSFVALLGTSVQFEATANSSLLSFSWSPAVGLSNPNTLRPSLIVNTDATYVLTAVGEYNCAAKDSLTVKVLRTVVVPNAFSPNNDRVNDRWEIPNLSDYPNSVVSVFNRYGQKVFESRGYATSWDGRSSGKELPMGTYYYIINLGDGSKAMTGAVTIIR</sequence>
<dbReference type="NCBIfam" id="TIGR04131">
    <property type="entry name" value="Bac_Flav_CTERM"/>
    <property type="match status" value="1"/>
</dbReference>
<dbReference type="PROSITE" id="PS51257">
    <property type="entry name" value="PROKAR_LIPOPROTEIN"/>
    <property type="match status" value="1"/>
</dbReference>
<feature type="domain" description="PKD" evidence="2">
    <location>
        <begin position="737"/>
        <end position="769"/>
    </location>
</feature>
<protein>
    <submittedName>
        <fullName evidence="3">PKD domain-containing protein</fullName>
    </submittedName>
</protein>
<dbReference type="PROSITE" id="PS50093">
    <property type="entry name" value="PKD"/>
    <property type="match status" value="5"/>
</dbReference>
<feature type="domain" description="PKD" evidence="2">
    <location>
        <begin position="807"/>
        <end position="867"/>
    </location>
</feature>
<dbReference type="InterPro" id="IPR026341">
    <property type="entry name" value="T9SS_type_B"/>
</dbReference>
<dbReference type="PANTHER" id="PTHR46534">
    <property type="entry name" value="IGGFC_BINDING DOMAIN-CONTAINING PROTEIN"/>
    <property type="match status" value="1"/>
</dbReference>
<dbReference type="InterPro" id="IPR035986">
    <property type="entry name" value="PKD_dom_sf"/>
</dbReference>
<comment type="caution">
    <text evidence="3">The sequence shown here is derived from an EMBL/GenBank/DDBJ whole genome shotgun (WGS) entry which is preliminary data.</text>
</comment>
<dbReference type="Pfam" id="PF18911">
    <property type="entry name" value="PKD_4"/>
    <property type="match status" value="3"/>
</dbReference>
<accession>A0A4Q1DB89</accession>
<keyword evidence="4" id="KW-1185">Reference proteome</keyword>
<feature type="domain" description="PKD" evidence="2">
    <location>
        <begin position="1218"/>
        <end position="1296"/>
    </location>
</feature>
<dbReference type="InterPro" id="IPR035234">
    <property type="entry name" value="IgGFc-bd_N"/>
</dbReference>
<keyword evidence="1" id="KW-0732">Signal</keyword>
<dbReference type="InterPro" id="IPR013783">
    <property type="entry name" value="Ig-like_fold"/>
</dbReference>
<feature type="domain" description="PKD" evidence="2">
    <location>
        <begin position="1306"/>
        <end position="1391"/>
    </location>
</feature>
<organism evidence="3 4">
    <name type="scientific">Filimonas effusa</name>
    <dbReference type="NCBI Taxonomy" id="2508721"/>
    <lineage>
        <taxon>Bacteria</taxon>
        <taxon>Pseudomonadati</taxon>
        <taxon>Bacteroidota</taxon>
        <taxon>Chitinophagia</taxon>
        <taxon>Chitinophagales</taxon>
        <taxon>Chitinophagaceae</taxon>
        <taxon>Filimonas</taxon>
    </lineage>
</organism>
<feature type="chain" id="PRO_5020382824" evidence="1">
    <location>
        <begin position="29"/>
        <end position="1554"/>
    </location>
</feature>
<dbReference type="InterPro" id="IPR000601">
    <property type="entry name" value="PKD_dom"/>
</dbReference>
<dbReference type="EMBL" id="SDHZ01000001">
    <property type="protein sequence ID" value="RXK85833.1"/>
    <property type="molecule type" value="Genomic_DNA"/>
</dbReference>
<dbReference type="PANTHER" id="PTHR46534:SF1">
    <property type="entry name" value="IGGFC-BINDING PROTEIN N-TERMINAL DOMAIN-CONTAINING PROTEIN"/>
    <property type="match status" value="1"/>
</dbReference>
<evidence type="ECO:0000313" key="4">
    <source>
        <dbReference type="Proteomes" id="UP000290545"/>
    </source>
</evidence>
<reference evidence="3 4" key="1">
    <citation type="submission" date="2019-01" db="EMBL/GenBank/DDBJ databases">
        <title>Filimonas sp. strain TTM-71.</title>
        <authorList>
            <person name="Chen W.-M."/>
        </authorList>
    </citation>
    <scope>NUCLEOTIDE SEQUENCE [LARGE SCALE GENOMIC DNA]</scope>
    <source>
        <strain evidence="3 4">TTM-71</strain>
    </source>
</reference>
<dbReference type="CDD" id="cd00146">
    <property type="entry name" value="PKD"/>
    <property type="match status" value="3"/>
</dbReference>
<dbReference type="OrthoDB" id="7794186at2"/>